<dbReference type="PANTHER" id="PTHR43156:SF2">
    <property type="entry name" value="STAGE II SPORULATION PROTEIN E"/>
    <property type="match status" value="1"/>
</dbReference>
<dbReference type="PANTHER" id="PTHR43156">
    <property type="entry name" value="STAGE II SPORULATION PROTEIN E-RELATED"/>
    <property type="match status" value="1"/>
</dbReference>
<evidence type="ECO:0000313" key="4">
    <source>
        <dbReference type="EMBL" id="GAA2481638.1"/>
    </source>
</evidence>
<feature type="domain" description="PPM-type phosphatase" evidence="3">
    <location>
        <begin position="145"/>
        <end position="377"/>
    </location>
</feature>
<dbReference type="InterPro" id="IPR001932">
    <property type="entry name" value="PPM-type_phosphatase-like_dom"/>
</dbReference>
<keyword evidence="2" id="KW-1133">Transmembrane helix</keyword>
<feature type="transmembrane region" description="Helical" evidence="2">
    <location>
        <begin position="67"/>
        <end position="85"/>
    </location>
</feature>
<evidence type="ECO:0000313" key="5">
    <source>
        <dbReference type="Proteomes" id="UP001501358"/>
    </source>
</evidence>
<gene>
    <name evidence="4" type="ORF">GCM10010406_17440</name>
</gene>
<dbReference type="InterPro" id="IPR036457">
    <property type="entry name" value="PPM-type-like_dom_sf"/>
</dbReference>
<dbReference type="EMBL" id="BAAATA010000007">
    <property type="protein sequence ID" value="GAA2481638.1"/>
    <property type="molecule type" value="Genomic_DNA"/>
</dbReference>
<accession>A0ABN3LEQ9</accession>
<dbReference type="InterPro" id="IPR052016">
    <property type="entry name" value="Bact_Sigma-Reg"/>
</dbReference>
<evidence type="ECO:0000256" key="1">
    <source>
        <dbReference type="ARBA" id="ARBA00022801"/>
    </source>
</evidence>
<evidence type="ECO:0000259" key="3">
    <source>
        <dbReference type="SMART" id="SM00331"/>
    </source>
</evidence>
<proteinExistence type="predicted"/>
<evidence type="ECO:0000256" key="2">
    <source>
        <dbReference type="SAM" id="Phobius"/>
    </source>
</evidence>
<keyword evidence="1" id="KW-0378">Hydrolase</keyword>
<reference evidence="5" key="1">
    <citation type="journal article" date="2019" name="Int. J. Syst. Evol. Microbiol.">
        <title>The Global Catalogue of Microorganisms (GCM) 10K type strain sequencing project: providing services to taxonomists for standard genome sequencing and annotation.</title>
        <authorList>
            <consortium name="The Broad Institute Genomics Platform"/>
            <consortium name="The Broad Institute Genome Sequencing Center for Infectious Disease"/>
            <person name="Wu L."/>
            <person name="Ma J."/>
        </authorList>
    </citation>
    <scope>NUCLEOTIDE SEQUENCE [LARGE SCALE GENOMIC DNA]</scope>
    <source>
        <strain evidence="5">JCM 6307</strain>
    </source>
</reference>
<keyword evidence="2" id="KW-0812">Transmembrane</keyword>
<dbReference type="Pfam" id="PF07228">
    <property type="entry name" value="SpoIIE"/>
    <property type="match status" value="1"/>
</dbReference>
<keyword evidence="2" id="KW-0472">Membrane</keyword>
<sequence>MTIDRPGTTTIRTAVRLAHFGLDVLPLVWVVGVCAAELALPRGAHLAQLLAAAPAVACVSTARRRCVLRATVCAVAGLGLLIFLGTVTPGAPAGILLSILAVSVISYFSRNRSDRLQNELDRTREIAEAAQQALLRPLPAAVGTVGVAGEYLSATHGAKVGGDLYEVLGTPYGLRAVLGDVRGHGLPALGTVAALLGSFREAAHDEPGLDGVLRRMERAFHRHLQTAGSGGPDGLGDEEFVTLLLVELQEDGAVRTVNCGHPWPLRTAPGPGGAFRVRELAPSRASLPLGMADPGTERVPVDRDVLAPGETLLMFTDGAEDARNPAGEPFPLAAAVASIVQAGQPDPRTLVAGIRAALMEHADGRLPDDVAVLALHRAGPVRPPALPEAALLAEHP</sequence>
<dbReference type="RefSeq" id="WP_344382534.1">
    <property type="nucleotide sequence ID" value="NZ_BAAATA010000007.1"/>
</dbReference>
<comment type="caution">
    <text evidence="4">The sequence shown here is derived from an EMBL/GenBank/DDBJ whole genome shotgun (WGS) entry which is preliminary data.</text>
</comment>
<name>A0ABN3LEQ9_9ACTN</name>
<dbReference type="SMART" id="SM00331">
    <property type="entry name" value="PP2C_SIG"/>
    <property type="match status" value="1"/>
</dbReference>
<protein>
    <submittedName>
        <fullName evidence="4">PP2C family protein-serine/threonine phosphatase</fullName>
    </submittedName>
</protein>
<organism evidence="4 5">
    <name type="scientific">Streptomyces thermolineatus</name>
    <dbReference type="NCBI Taxonomy" id="44033"/>
    <lineage>
        <taxon>Bacteria</taxon>
        <taxon>Bacillati</taxon>
        <taxon>Actinomycetota</taxon>
        <taxon>Actinomycetes</taxon>
        <taxon>Kitasatosporales</taxon>
        <taxon>Streptomycetaceae</taxon>
        <taxon>Streptomyces</taxon>
    </lineage>
</organism>
<dbReference type="Proteomes" id="UP001501358">
    <property type="component" value="Unassembled WGS sequence"/>
</dbReference>
<dbReference type="Gene3D" id="3.60.40.10">
    <property type="entry name" value="PPM-type phosphatase domain"/>
    <property type="match status" value="1"/>
</dbReference>
<keyword evidence="5" id="KW-1185">Reference proteome</keyword>
<feature type="transmembrane region" description="Helical" evidence="2">
    <location>
        <begin position="91"/>
        <end position="108"/>
    </location>
</feature>